<protein>
    <submittedName>
        <fullName evidence="1">Uncharacterized protein</fullName>
    </submittedName>
</protein>
<dbReference type="Proteomes" id="UP000683360">
    <property type="component" value="Unassembled WGS sequence"/>
</dbReference>
<gene>
    <name evidence="1" type="ORF">MEDL_35322</name>
</gene>
<dbReference type="OrthoDB" id="6110252at2759"/>
<dbReference type="SUPFAM" id="SSF63829">
    <property type="entry name" value="Calcium-dependent phosphotriesterase"/>
    <property type="match status" value="1"/>
</dbReference>
<evidence type="ECO:0000313" key="1">
    <source>
        <dbReference type="EMBL" id="CAG2221948.1"/>
    </source>
</evidence>
<accession>A0A8S3ST13</accession>
<dbReference type="InterPro" id="IPR011042">
    <property type="entry name" value="6-blade_b-propeller_TolB-like"/>
</dbReference>
<proteinExistence type="predicted"/>
<dbReference type="EMBL" id="CAJPWZ010001710">
    <property type="protein sequence ID" value="CAG2221948.1"/>
    <property type="molecule type" value="Genomic_DNA"/>
</dbReference>
<comment type="caution">
    <text evidence="1">The sequence shown here is derived from an EMBL/GenBank/DDBJ whole genome shotgun (WGS) entry which is preliminary data.</text>
</comment>
<organism evidence="1 2">
    <name type="scientific">Mytilus edulis</name>
    <name type="common">Blue mussel</name>
    <dbReference type="NCBI Taxonomy" id="6550"/>
    <lineage>
        <taxon>Eukaryota</taxon>
        <taxon>Metazoa</taxon>
        <taxon>Spiralia</taxon>
        <taxon>Lophotrochozoa</taxon>
        <taxon>Mollusca</taxon>
        <taxon>Bivalvia</taxon>
        <taxon>Autobranchia</taxon>
        <taxon>Pteriomorphia</taxon>
        <taxon>Mytilida</taxon>
        <taxon>Mytiloidea</taxon>
        <taxon>Mytilidae</taxon>
        <taxon>Mytilinae</taxon>
        <taxon>Mytilus</taxon>
    </lineage>
</organism>
<name>A0A8S3ST13_MYTED</name>
<evidence type="ECO:0000313" key="2">
    <source>
        <dbReference type="Proteomes" id="UP000683360"/>
    </source>
</evidence>
<sequence length="377" mass="42325">MIDKISAVPFAGSTLESLGQCKFKANRKFSMALSKSFQKGQTILACQMCEEEKKQRTEKEEIRLVDTTNYRYNSLPNFVPGCIKQQTIASMYGYLLKPKFNTFRKLKTTFPYIHCMVYTNGSMWMSNFTLSSIEHISFLSDLSIIKKCTVNVSDVARIQLSNSGDLFLSRKKSSLYIYQPKTGKIVKSKFSVAPLIINSAFHISKNNKIIVGAREDGPLLPPNGPRKVIVMNMEGEREMTYHLDSKSKPIFTAPYQITTDNNYDIYVGDLLKNDKEGRVIKLNNGGGVSDVYMGHPEINDSDHPLILADLKSTSSNNIIVADDKNGILHILDNNVQCIHFVRTKELGIVNPNSIEIDNETIFIGCGSEIFKVKFSGV</sequence>
<reference evidence="1" key="1">
    <citation type="submission" date="2021-03" db="EMBL/GenBank/DDBJ databases">
        <authorList>
            <person name="Bekaert M."/>
        </authorList>
    </citation>
    <scope>NUCLEOTIDE SEQUENCE</scope>
</reference>
<keyword evidence="2" id="KW-1185">Reference proteome</keyword>
<dbReference type="Gene3D" id="2.120.10.30">
    <property type="entry name" value="TolB, C-terminal domain"/>
    <property type="match status" value="1"/>
</dbReference>
<dbReference type="AlphaFoldDB" id="A0A8S3ST13"/>